<gene>
    <name evidence="1" type="ORF">PROFUN_15464</name>
</gene>
<dbReference type="EMBL" id="MDYQ01000356">
    <property type="protein sequence ID" value="PRP75902.1"/>
    <property type="molecule type" value="Genomic_DNA"/>
</dbReference>
<keyword evidence="2" id="KW-1185">Reference proteome</keyword>
<dbReference type="Proteomes" id="UP000241769">
    <property type="component" value="Unassembled WGS sequence"/>
</dbReference>
<proteinExistence type="predicted"/>
<sequence>MTNQREEIVSFDDDTIALVASWFSLEDIRSTLSQVDRQWRRITRISSIQMTRSILRSNGAGRVDYGLEREDAPDQGPLFRTLNNHWMKSKISEAIFKMIIIAMRNWSDDQKREAIRILRDRIHLTHMQPSPCGKLLRIIRRDGSATEASQVRTPLRLFGMNTRGIEEIDERLISELDGKHLKPSQVRWILTEIVLLEEPIHNYRNYFDQQRRVLSLLRILDQHMNTTDVKYSFSWPHSES</sequence>
<comment type="caution">
    <text evidence="1">The sequence shown here is derived from an EMBL/GenBank/DDBJ whole genome shotgun (WGS) entry which is preliminary data.</text>
</comment>
<dbReference type="InParanoid" id="A0A2P6MW14"/>
<name>A0A2P6MW14_9EUKA</name>
<reference evidence="1 2" key="1">
    <citation type="journal article" date="2018" name="Genome Biol. Evol.">
        <title>Multiple Roots of Fruiting Body Formation in Amoebozoa.</title>
        <authorList>
            <person name="Hillmann F."/>
            <person name="Forbes G."/>
            <person name="Novohradska S."/>
            <person name="Ferling I."/>
            <person name="Riege K."/>
            <person name="Groth M."/>
            <person name="Westermann M."/>
            <person name="Marz M."/>
            <person name="Spaller T."/>
            <person name="Winckler T."/>
            <person name="Schaap P."/>
            <person name="Glockner G."/>
        </authorList>
    </citation>
    <scope>NUCLEOTIDE SEQUENCE [LARGE SCALE GENOMIC DNA]</scope>
    <source>
        <strain evidence="1 2">Jena</strain>
    </source>
</reference>
<evidence type="ECO:0000313" key="1">
    <source>
        <dbReference type="EMBL" id="PRP75902.1"/>
    </source>
</evidence>
<protein>
    <submittedName>
        <fullName evidence="1">Uncharacterized protein</fullName>
    </submittedName>
</protein>
<organism evidence="1 2">
    <name type="scientific">Planoprotostelium fungivorum</name>
    <dbReference type="NCBI Taxonomy" id="1890364"/>
    <lineage>
        <taxon>Eukaryota</taxon>
        <taxon>Amoebozoa</taxon>
        <taxon>Evosea</taxon>
        <taxon>Variosea</taxon>
        <taxon>Cavosteliida</taxon>
        <taxon>Cavosteliaceae</taxon>
        <taxon>Planoprotostelium</taxon>
    </lineage>
</organism>
<evidence type="ECO:0000313" key="2">
    <source>
        <dbReference type="Proteomes" id="UP000241769"/>
    </source>
</evidence>
<dbReference type="AlphaFoldDB" id="A0A2P6MW14"/>
<accession>A0A2P6MW14</accession>